<organism evidence="1 2">
    <name type="scientific">Pistacia integerrima</name>
    <dbReference type="NCBI Taxonomy" id="434235"/>
    <lineage>
        <taxon>Eukaryota</taxon>
        <taxon>Viridiplantae</taxon>
        <taxon>Streptophyta</taxon>
        <taxon>Embryophyta</taxon>
        <taxon>Tracheophyta</taxon>
        <taxon>Spermatophyta</taxon>
        <taxon>Magnoliopsida</taxon>
        <taxon>eudicotyledons</taxon>
        <taxon>Gunneridae</taxon>
        <taxon>Pentapetalae</taxon>
        <taxon>rosids</taxon>
        <taxon>malvids</taxon>
        <taxon>Sapindales</taxon>
        <taxon>Anacardiaceae</taxon>
        <taxon>Pistacia</taxon>
    </lineage>
</organism>
<reference evidence="2" key="1">
    <citation type="journal article" date="2023" name="G3 (Bethesda)">
        <title>Genome assembly and association tests identify interacting loci associated with vigor, precocity, and sex in interspecific pistachio rootstocks.</title>
        <authorList>
            <person name="Palmer W."/>
            <person name="Jacygrad E."/>
            <person name="Sagayaradj S."/>
            <person name="Cavanaugh K."/>
            <person name="Han R."/>
            <person name="Bertier L."/>
            <person name="Beede B."/>
            <person name="Kafkas S."/>
            <person name="Golino D."/>
            <person name="Preece J."/>
            <person name="Michelmore R."/>
        </authorList>
    </citation>
    <scope>NUCLEOTIDE SEQUENCE [LARGE SCALE GENOMIC DNA]</scope>
</reference>
<proteinExistence type="predicted"/>
<evidence type="ECO:0000313" key="2">
    <source>
        <dbReference type="Proteomes" id="UP001163603"/>
    </source>
</evidence>
<gene>
    <name evidence="1" type="ORF">Pint_16490</name>
</gene>
<accession>A0ACC0ZD54</accession>
<protein>
    <submittedName>
        <fullName evidence="1">Uncharacterized protein</fullName>
    </submittedName>
</protein>
<evidence type="ECO:0000313" key="1">
    <source>
        <dbReference type="EMBL" id="KAJ0048352.1"/>
    </source>
</evidence>
<sequence length="376" mass="41489">MAATINNKIFSSVLALGVLFLFVRPASCYEYLLEKCGINTIYQLGDSISDTGNLIRENPQIACARLPYGQYFFRNATGRCSDGLLIIDFFTISAALPFLEPYLNPNPHTRDSGLNFAVAGATALPAHILAEKSVSSPVTNSSLDKQLDWMFTYFNGSVCNTTDCLKKLNKTLFVVGEIGGNDYNYALFSGKSPEEVTLLVPDVVQAIKEAVTRVIGYGARRIVVPGNFPIGCLPSYLTLFQTTDPAASDEFHCLKELNNFAIYHNQHLQQALEELTKEHPNVAIVYGDYYNAYMWILQNVHSLGFDATSVQKACCGVGGEYDFTVSKMCGTPGVPVCANPLERISWDGIHSTHKANYLMASWIIQDILPKFQCCSF</sequence>
<dbReference type="EMBL" id="CM047737">
    <property type="protein sequence ID" value="KAJ0048352.1"/>
    <property type="molecule type" value="Genomic_DNA"/>
</dbReference>
<keyword evidence="2" id="KW-1185">Reference proteome</keyword>
<name>A0ACC0ZD54_9ROSI</name>
<dbReference type="Proteomes" id="UP001163603">
    <property type="component" value="Chromosome 2"/>
</dbReference>
<comment type="caution">
    <text evidence="1">The sequence shown here is derived from an EMBL/GenBank/DDBJ whole genome shotgun (WGS) entry which is preliminary data.</text>
</comment>